<comment type="similarity">
    <text evidence="1">Belongs to the bacterial ribosomal protein bS1 family.</text>
</comment>
<dbReference type="PRINTS" id="PR00681">
    <property type="entry name" value="RIBOSOMALS1"/>
</dbReference>
<evidence type="ECO:0000256" key="3">
    <source>
        <dbReference type="ARBA" id="ARBA00023274"/>
    </source>
</evidence>
<keyword evidence="3" id="KW-0687">Ribonucleoprotein</keyword>
<evidence type="ECO:0000259" key="5">
    <source>
        <dbReference type="PROSITE" id="PS50126"/>
    </source>
</evidence>
<gene>
    <name evidence="6" type="ORF">A3C04_03820</name>
</gene>
<feature type="domain" description="S1 motif" evidence="5">
    <location>
        <begin position="21"/>
        <end position="88"/>
    </location>
</feature>
<dbReference type="AlphaFoldDB" id="A0A1G2R5L3"/>
<dbReference type="InterPro" id="IPR012340">
    <property type="entry name" value="NA-bd_OB-fold"/>
</dbReference>
<dbReference type="EMBL" id="MHTV01000008">
    <property type="protein sequence ID" value="OHA67542.1"/>
    <property type="molecule type" value="Genomic_DNA"/>
</dbReference>
<dbReference type="PANTHER" id="PTHR10724">
    <property type="entry name" value="30S RIBOSOMAL PROTEIN S1"/>
    <property type="match status" value="1"/>
</dbReference>
<dbReference type="GO" id="GO:0006412">
    <property type="term" value="P:translation"/>
    <property type="evidence" value="ECO:0007669"/>
    <property type="project" value="TreeGrafter"/>
</dbReference>
<feature type="domain" description="S1 motif" evidence="5">
    <location>
        <begin position="106"/>
        <end position="184"/>
    </location>
</feature>
<dbReference type="InterPro" id="IPR003029">
    <property type="entry name" value="S1_domain"/>
</dbReference>
<dbReference type="Gene3D" id="2.40.50.140">
    <property type="entry name" value="Nucleic acid-binding proteins"/>
    <property type="match status" value="4"/>
</dbReference>
<dbReference type="InterPro" id="IPR050437">
    <property type="entry name" value="Ribos_protein_bS1-like"/>
</dbReference>
<dbReference type="PROSITE" id="PS50126">
    <property type="entry name" value="S1"/>
    <property type="match status" value="4"/>
</dbReference>
<dbReference type="PANTHER" id="PTHR10724:SF7">
    <property type="entry name" value="SMALL RIBOSOMAL SUBUNIT PROTEIN BS1C"/>
    <property type="match status" value="1"/>
</dbReference>
<dbReference type="Pfam" id="PF00575">
    <property type="entry name" value="S1"/>
    <property type="match status" value="4"/>
</dbReference>
<feature type="region of interest" description="Disordered" evidence="4">
    <location>
        <begin position="364"/>
        <end position="384"/>
    </location>
</feature>
<evidence type="ECO:0000256" key="4">
    <source>
        <dbReference type="SAM" id="MobiDB-lite"/>
    </source>
</evidence>
<sequence>MTKTDVQEKARIFSFKPLKVGDIVEGFVLDIGRSAVYVDLGPQGTGVIYGREFMEEKTMLRSVKPGDKITAKIVDLENEKGYVELSVKEAGREITWDTLKLRKASEEVFPVKIIGANKGGLLAELNGIQAFLPVSQLSQEHYPRVEDGDATKILRALQSFMGKDLEVQIFDLDPKEEKIILSERSKERSKVKEMLAAYSVGDVVEGVITGVVDFGAFVKFPSKKEAVEGQEQEQIEGLIHISEIDWQIIEDPAQFLKVEDKVKAKIVDLSQGRASLSLKALKEDPWKRMEGKHAKGDIIEGKVTKINPFGAFVEVEPQIQGLCHISEFTSKQQMEGSIEEGQPYKFQILEITPAEHRMSLRLVTETSPSDPTSSASDTAKEAQS</sequence>
<feature type="domain" description="S1 motif" evidence="5">
    <location>
        <begin position="296"/>
        <end position="363"/>
    </location>
</feature>
<accession>A0A1G2R5L3</accession>
<evidence type="ECO:0000313" key="6">
    <source>
        <dbReference type="EMBL" id="OHA67542.1"/>
    </source>
</evidence>
<evidence type="ECO:0000256" key="2">
    <source>
        <dbReference type="ARBA" id="ARBA00022980"/>
    </source>
</evidence>
<evidence type="ECO:0000313" key="7">
    <source>
        <dbReference type="Proteomes" id="UP000178092"/>
    </source>
</evidence>
<proteinExistence type="inferred from homology"/>
<feature type="domain" description="S1 motif" evidence="5">
    <location>
        <begin position="201"/>
        <end position="279"/>
    </location>
</feature>
<dbReference type="CDD" id="cd04465">
    <property type="entry name" value="S1_RPS1_repeat_ec2_hs2"/>
    <property type="match status" value="1"/>
</dbReference>
<dbReference type="GO" id="GO:0003735">
    <property type="term" value="F:structural constituent of ribosome"/>
    <property type="evidence" value="ECO:0007669"/>
    <property type="project" value="TreeGrafter"/>
</dbReference>
<reference evidence="6 7" key="1">
    <citation type="journal article" date="2016" name="Nat. Commun.">
        <title>Thousands of microbial genomes shed light on interconnected biogeochemical processes in an aquifer system.</title>
        <authorList>
            <person name="Anantharaman K."/>
            <person name="Brown C.T."/>
            <person name="Hug L.A."/>
            <person name="Sharon I."/>
            <person name="Castelle C.J."/>
            <person name="Probst A.J."/>
            <person name="Thomas B.C."/>
            <person name="Singh A."/>
            <person name="Wilkins M.J."/>
            <person name="Karaoz U."/>
            <person name="Brodie E.L."/>
            <person name="Williams K.H."/>
            <person name="Hubbard S.S."/>
            <person name="Banfield J.F."/>
        </authorList>
    </citation>
    <scope>NUCLEOTIDE SEQUENCE [LARGE SCALE GENOMIC DNA]</scope>
</reference>
<evidence type="ECO:0000256" key="1">
    <source>
        <dbReference type="ARBA" id="ARBA00006767"/>
    </source>
</evidence>
<dbReference type="SMART" id="SM00316">
    <property type="entry name" value="S1"/>
    <property type="match status" value="4"/>
</dbReference>
<dbReference type="GO" id="GO:0003729">
    <property type="term" value="F:mRNA binding"/>
    <property type="evidence" value="ECO:0007669"/>
    <property type="project" value="TreeGrafter"/>
</dbReference>
<dbReference type="SUPFAM" id="SSF50249">
    <property type="entry name" value="Nucleic acid-binding proteins"/>
    <property type="match status" value="4"/>
</dbReference>
<keyword evidence="2 6" id="KW-0689">Ribosomal protein</keyword>
<feature type="compositionally biased region" description="Low complexity" evidence="4">
    <location>
        <begin position="366"/>
        <end position="377"/>
    </location>
</feature>
<name>A0A1G2R5L3_9BACT</name>
<comment type="caution">
    <text evidence="6">The sequence shown here is derived from an EMBL/GenBank/DDBJ whole genome shotgun (WGS) entry which is preliminary data.</text>
</comment>
<dbReference type="Proteomes" id="UP000178092">
    <property type="component" value="Unassembled WGS sequence"/>
</dbReference>
<protein>
    <submittedName>
        <fullName evidence="6">30S ribosomal protein S1</fullName>
    </submittedName>
</protein>
<dbReference type="InterPro" id="IPR035104">
    <property type="entry name" value="Ribosomal_protein_S1-like"/>
</dbReference>
<dbReference type="GO" id="GO:0005840">
    <property type="term" value="C:ribosome"/>
    <property type="evidence" value="ECO:0007669"/>
    <property type="project" value="UniProtKB-KW"/>
</dbReference>
<organism evidence="6 7">
    <name type="scientific">Candidatus Wildermuthbacteria bacterium RIFCSPHIGHO2_02_FULL_45_25</name>
    <dbReference type="NCBI Taxonomy" id="1802450"/>
    <lineage>
        <taxon>Bacteria</taxon>
        <taxon>Candidatus Wildermuthiibacteriota</taxon>
    </lineage>
</organism>